<protein>
    <submittedName>
        <fullName evidence="1">Uncharacterized protein</fullName>
    </submittedName>
</protein>
<dbReference type="AlphaFoldDB" id="A0A0F9AAM7"/>
<organism evidence="1">
    <name type="scientific">marine sediment metagenome</name>
    <dbReference type="NCBI Taxonomy" id="412755"/>
    <lineage>
        <taxon>unclassified sequences</taxon>
        <taxon>metagenomes</taxon>
        <taxon>ecological metagenomes</taxon>
    </lineage>
</organism>
<gene>
    <name evidence="1" type="ORF">LCGC14_2872640</name>
</gene>
<proteinExistence type="predicted"/>
<evidence type="ECO:0000313" key="1">
    <source>
        <dbReference type="EMBL" id="KKK75544.1"/>
    </source>
</evidence>
<dbReference type="EMBL" id="LAZR01055817">
    <property type="protein sequence ID" value="KKK75544.1"/>
    <property type="molecule type" value="Genomic_DNA"/>
</dbReference>
<accession>A0A0F9AAM7</accession>
<reference evidence="1" key="1">
    <citation type="journal article" date="2015" name="Nature">
        <title>Complex archaea that bridge the gap between prokaryotes and eukaryotes.</title>
        <authorList>
            <person name="Spang A."/>
            <person name="Saw J.H."/>
            <person name="Jorgensen S.L."/>
            <person name="Zaremba-Niedzwiedzka K."/>
            <person name="Martijn J."/>
            <person name="Lind A.E."/>
            <person name="van Eijk R."/>
            <person name="Schleper C."/>
            <person name="Guy L."/>
            <person name="Ettema T.J."/>
        </authorList>
    </citation>
    <scope>NUCLEOTIDE SEQUENCE</scope>
</reference>
<name>A0A0F9AAM7_9ZZZZ</name>
<comment type="caution">
    <text evidence="1">The sequence shown here is derived from an EMBL/GenBank/DDBJ whole genome shotgun (WGS) entry which is preliminary data.</text>
</comment>
<sequence>MQTLIGTYGSHKTPCTIFEHDGWYCVEGSQNVNCTSEMLENGVDVETVDDYDMFTASKPIESEEELIEAIEE</sequence>